<comment type="caution">
    <text evidence="1">The sequence shown here is derived from an EMBL/GenBank/DDBJ whole genome shotgun (WGS) entry which is preliminary data.</text>
</comment>
<protein>
    <submittedName>
        <fullName evidence="1">Uncharacterized protein</fullName>
    </submittedName>
</protein>
<dbReference type="AlphaFoldDB" id="A0A0L6VJ35"/>
<accession>A0A0L6VJ35</accession>
<reference evidence="1 2" key="1">
    <citation type="submission" date="2015-08" db="EMBL/GenBank/DDBJ databases">
        <title>Next Generation Sequencing and Analysis of the Genome of Puccinia sorghi L Schw, the Causal Agent of Maize Common Rust.</title>
        <authorList>
            <person name="Rochi L."/>
            <person name="Burguener G."/>
            <person name="Darino M."/>
            <person name="Turjanski A."/>
            <person name="Kreff E."/>
            <person name="Dieguez M.J."/>
            <person name="Sacco F."/>
        </authorList>
    </citation>
    <scope>NUCLEOTIDE SEQUENCE [LARGE SCALE GENOMIC DNA]</scope>
    <source>
        <strain evidence="1 2">RO10H11247</strain>
    </source>
</reference>
<name>A0A0L6VJ35_9BASI</name>
<proteinExistence type="predicted"/>
<organism evidence="1 2">
    <name type="scientific">Puccinia sorghi</name>
    <dbReference type="NCBI Taxonomy" id="27349"/>
    <lineage>
        <taxon>Eukaryota</taxon>
        <taxon>Fungi</taxon>
        <taxon>Dikarya</taxon>
        <taxon>Basidiomycota</taxon>
        <taxon>Pucciniomycotina</taxon>
        <taxon>Pucciniomycetes</taxon>
        <taxon>Pucciniales</taxon>
        <taxon>Pucciniaceae</taxon>
        <taxon>Puccinia</taxon>
    </lineage>
</organism>
<gene>
    <name evidence="1" type="ORF">VP01_1503g2</name>
</gene>
<dbReference type="Proteomes" id="UP000037035">
    <property type="component" value="Unassembled WGS sequence"/>
</dbReference>
<dbReference type="VEuPathDB" id="FungiDB:VP01_1503g2"/>
<keyword evidence="2" id="KW-1185">Reference proteome</keyword>
<evidence type="ECO:0000313" key="1">
    <source>
        <dbReference type="EMBL" id="KNZ60763.1"/>
    </source>
</evidence>
<dbReference type="EMBL" id="LAVV01005598">
    <property type="protein sequence ID" value="KNZ60763.1"/>
    <property type="molecule type" value="Genomic_DNA"/>
</dbReference>
<sequence>MSAPAGATSTRVEIQSPSSSCRMILTFCRLTDVPVGTRRDITSVVGCNNDDIMSTLCRRTITSSTFLNSIWLLLTQCNMNLSQTCSGLAQGIRPPSQTWVLNTLRPAKESKGKYLQGFSNFCGQRESEGRELEGGVGFGGSSGHQRKIRRTRVAPEGPAGGKLGRQSARDCTTGGLRRVWELNWSGSEGSCRWRGSVVGGGITGVFVSIYHSIHLPQKEEEKLGVKLQNHQRRNIHSLFPCCSVQRAVTRELVFHSGTKEHSIHIGVEHLVTETVFLSKTPEVVSEAHSTNKIISSVGCEANLSQGAPRNCGYSSLGSPFFCLVVLDQLKNMLLEELSMYNNQSRRLFVILEGLARLLTGECTCTGSCDEIKSTRTSAPYNITSTQIATVRCFDWVSPTASTPLYNPLLAIYHLNHNICLTLKIKTFQLAAVPSPPRLPNLRCS</sequence>
<evidence type="ECO:0000313" key="2">
    <source>
        <dbReference type="Proteomes" id="UP000037035"/>
    </source>
</evidence>